<evidence type="ECO:0000256" key="2">
    <source>
        <dbReference type="ARBA" id="ARBA00022771"/>
    </source>
</evidence>
<dbReference type="PANTHER" id="PTHR47577:SF1">
    <property type="entry name" value="THAP DOMAIN-CONTAINING PROTEIN 6"/>
    <property type="match status" value="1"/>
</dbReference>
<reference evidence="7" key="1">
    <citation type="submission" date="2019-07" db="EMBL/GenBank/DDBJ databases">
        <authorList>
            <consortium name="Wellcome Sanger Institute Data Sharing"/>
        </authorList>
    </citation>
    <scope>NUCLEOTIDE SEQUENCE [LARGE SCALE GENOMIC DNA]</scope>
</reference>
<reference evidence="7" key="2">
    <citation type="submission" date="2025-08" db="UniProtKB">
        <authorList>
            <consortium name="Ensembl"/>
        </authorList>
    </citation>
    <scope>IDENTIFICATION</scope>
</reference>
<protein>
    <recommendedName>
        <fullName evidence="6">THAP-type domain-containing protein</fullName>
    </recommendedName>
</protein>
<reference evidence="7" key="3">
    <citation type="submission" date="2025-09" db="UniProtKB">
        <authorList>
            <consortium name="Ensembl"/>
        </authorList>
    </citation>
    <scope>IDENTIFICATION</scope>
</reference>
<feature type="domain" description="THAP-type" evidence="6">
    <location>
        <begin position="1"/>
        <end position="83"/>
    </location>
</feature>
<dbReference type="InterPro" id="IPR038441">
    <property type="entry name" value="THAP_Znf_sf"/>
</dbReference>
<dbReference type="AlphaFoldDB" id="A0A8C5BH09"/>
<keyword evidence="3" id="KW-0862">Zinc</keyword>
<keyword evidence="8" id="KW-1185">Reference proteome</keyword>
<evidence type="ECO:0000259" key="6">
    <source>
        <dbReference type="PROSITE" id="PS50950"/>
    </source>
</evidence>
<keyword evidence="1" id="KW-0479">Metal-binding</keyword>
<accession>A0A8C5BH09</accession>
<dbReference type="SUPFAM" id="SSF57716">
    <property type="entry name" value="Glucocorticoid receptor-like (DNA-binding domain)"/>
    <property type="match status" value="1"/>
</dbReference>
<dbReference type="GO" id="GO:0003677">
    <property type="term" value="F:DNA binding"/>
    <property type="evidence" value="ECO:0007669"/>
    <property type="project" value="UniProtKB-UniRule"/>
</dbReference>
<dbReference type="Ensembl" id="ENSGMOT00000062220.1">
    <property type="protein sequence ID" value="ENSGMOP00000045810.1"/>
    <property type="gene ID" value="ENSGMOG00000026847.1"/>
</dbReference>
<dbReference type="PROSITE" id="PS50950">
    <property type="entry name" value="ZF_THAP"/>
    <property type="match status" value="1"/>
</dbReference>
<evidence type="ECO:0000256" key="3">
    <source>
        <dbReference type="ARBA" id="ARBA00022833"/>
    </source>
</evidence>
<evidence type="ECO:0000313" key="8">
    <source>
        <dbReference type="Proteomes" id="UP000694546"/>
    </source>
</evidence>
<evidence type="ECO:0000256" key="1">
    <source>
        <dbReference type="ARBA" id="ARBA00022723"/>
    </source>
</evidence>
<dbReference type="Pfam" id="PF05485">
    <property type="entry name" value="THAP"/>
    <property type="match status" value="1"/>
</dbReference>
<dbReference type="Proteomes" id="UP000694546">
    <property type="component" value="Chromosome 1"/>
</dbReference>
<proteinExistence type="predicted"/>
<dbReference type="GO" id="GO:0008270">
    <property type="term" value="F:zinc ion binding"/>
    <property type="evidence" value="ECO:0007669"/>
    <property type="project" value="UniProtKB-KW"/>
</dbReference>
<dbReference type="InterPro" id="IPR006612">
    <property type="entry name" value="THAP_Znf"/>
</dbReference>
<dbReference type="SMART" id="SM00692">
    <property type="entry name" value="DM3"/>
    <property type="match status" value="1"/>
</dbReference>
<dbReference type="GeneTree" id="ENSGT00940000165627"/>
<evidence type="ECO:0000256" key="4">
    <source>
        <dbReference type="ARBA" id="ARBA00023125"/>
    </source>
</evidence>
<keyword evidence="2 5" id="KW-0863">Zinc-finger</keyword>
<keyword evidence="4 5" id="KW-0238">DNA-binding</keyword>
<dbReference type="Gene3D" id="6.20.210.20">
    <property type="entry name" value="THAP domain"/>
    <property type="match status" value="1"/>
</dbReference>
<dbReference type="PANTHER" id="PTHR47577">
    <property type="entry name" value="THAP DOMAIN-CONTAINING PROTEIN 6"/>
    <property type="match status" value="1"/>
</dbReference>
<dbReference type="SMART" id="SM00980">
    <property type="entry name" value="THAP"/>
    <property type="match status" value="1"/>
</dbReference>
<sequence length="184" mass="21678">MPTSCAAWGCTTVRTIQTRSQGITFHKFPKEKQLRRQWEVAVKREDFSANERSMLCSQHFRPEDFDRTGQIVRLRDGTKPSVFSFPTHLKRNEIHLFKTTQASRKAEEHPYALPPSPTLLKTRLSEALARVESLEKEMRNSKAREWRAKKTVRCLLEDLRGKNLINEELHERLDLYSEKERKIQ</sequence>
<organism evidence="7 8">
    <name type="scientific">Gadus morhua</name>
    <name type="common">Atlantic cod</name>
    <dbReference type="NCBI Taxonomy" id="8049"/>
    <lineage>
        <taxon>Eukaryota</taxon>
        <taxon>Metazoa</taxon>
        <taxon>Chordata</taxon>
        <taxon>Craniata</taxon>
        <taxon>Vertebrata</taxon>
        <taxon>Euteleostomi</taxon>
        <taxon>Actinopterygii</taxon>
        <taxon>Neopterygii</taxon>
        <taxon>Teleostei</taxon>
        <taxon>Neoteleostei</taxon>
        <taxon>Acanthomorphata</taxon>
        <taxon>Zeiogadaria</taxon>
        <taxon>Gadariae</taxon>
        <taxon>Gadiformes</taxon>
        <taxon>Gadoidei</taxon>
        <taxon>Gadidae</taxon>
        <taxon>Gadus</taxon>
    </lineage>
</organism>
<evidence type="ECO:0000256" key="5">
    <source>
        <dbReference type="PROSITE-ProRule" id="PRU00309"/>
    </source>
</evidence>
<name>A0A8C5BH09_GADMO</name>
<evidence type="ECO:0000313" key="7">
    <source>
        <dbReference type="Ensembl" id="ENSGMOP00000045810.1"/>
    </source>
</evidence>